<organism evidence="2 3">
    <name type="scientific">Streptomyces coelicoflavus</name>
    <dbReference type="NCBI Taxonomy" id="285562"/>
    <lineage>
        <taxon>Bacteria</taxon>
        <taxon>Bacillati</taxon>
        <taxon>Actinomycetota</taxon>
        <taxon>Actinomycetes</taxon>
        <taxon>Kitasatosporales</taxon>
        <taxon>Streptomycetaceae</taxon>
        <taxon>Streptomyces</taxon>
    </lineage>
</organism>
<dbReference type="Proteomes" id="UP000469545">
    <property type="component" value="Unassembled WGS sequence"/>
</dbReference>
<keyword evidence="1" id="KW-0812">Transmembrane</keyword>
<comment type="caution">
    <text evidence="2">The sequence shown here is derived from an EMBL/GenBank/DDBJ whole genome shotgun (WGS) entry which is preliminary data.</text>
</comment>
<keyword evidence="3" id="KW-1185">Reference proteome</keyword>
<evidence type="ECO:0000313" key="3">
    <source>
        <dbReference type="Proteomes" id="UP000469545"/>
    </source>
</evidence>
<sequence length="86" mass="9340">MTGSREPDPLAVAVGNASLLGAGYLLLGRRALFWAAGAVTASLLWLTYTTARTWCELLVALWWAALVAHGWWLARRHPAAGPRRGQ</sequence>
<protein>
    <submittedName>
        <fullName evidence="2">Uncharacterized protein</fullName>
    </submittedName>
</protein>
<keyword evidence="1" id="KW-0472">Membrane</keyword>
<feature type="non-terminal residue" evidence="2">
    <location>
        <position position="86"/>
    </location>
</feature>
<dbReference type="EMBL" id="JAAGMB010000211">
    <property type="protein sequence ID" value="NEB16804.1"/>
    <property type="molecule type" value="Genomic_DNA"/>
</dbReference>
<dbReference type="RefSeq" id="WP_203602685.1">
    <property type="nucleotide sequence ID" value="NZ_JAAGMB010000211.1"/>
</dbReference>
<dbReference type="AlphaFoldDB" id="A0A6N9UGM5"/>
<reference evidence="2 3" key="1">
    <citation type="submission" date="2020-01" db="EMBL/GenBank/DDBJ databases">
        <title>Insect and environment-associated Actinomycetes.</title>
        <authorList>
            <person name="Currrie C."/>
            <person name="Chevrette M."/>
            <person name="Carlson C."/>
            <person name="Stubbendieck R."/>
            <person name="Wendt-Pienkowski E."/>
        </authorList>
    </citation>
    <scope>NUCLEOTIDE SEQUENCE [LARGE SCALE GENOMIC DNA]</scope>
    <source>
        <strain evidence="2 3">SID14172</strain>
    </source>
</reference>
<feature type="transmembrane region" description="Helical" evidence="1">
    <location>
        <begin position="31"/>
        <end position="51"/>
    </location>
</feature>
<keyword evidence="1" id="KW-1133">Transmembrane helix</keyword>
<evidence type="ECO:0000256" key="1">
    <source>
        <dbReference type="SAM" id="Phobius"/>
    </source>
</evidence>
<gene>
    <name evidence="2" type="ORF">G3I46_09775</name>
</gene>
<name>A0A6N9UGM5_9ACTN</name>
<proteinExistence type="predicted"/>
<evidence type="ECO:0000313" key="2">
    <source>
        <dbReference type="EMBL" id="NEB16804.1"/>
    </source>
</evidence>
<feature type="transmembrane region" description="Helical" evidence="1">
    <location>
        <begin position="57"/>
        <end position="74"/>
    </location>
</feature>
<accession>A0A6N9UGM5</accession>